<dbReference type="AlphaFoldDB" id="G0RYM6"/>
<evidence type="ECO:0000256" key="4">
    <source>
        <dbReference type="SAM" id="MobiDB-lite"/>
    </source>
</evidence>
<feature type="domain" description="NAA35-like TPR repeats" evidence="6">
    <location>
        <begin position="347"/>
        <end position="686"/>
    </location>
</feature>
<dbReference type="HOGENOM" id="CLU_011757_0_0_1"/>
<keyword evidence="3" id="KW-0963">Cytoplasm</keyword>
<dbReference type="InterPro" id="IPR057982">
    <property type="entry name" value="TPR_NAA35"/>
</dbReference>
<dbReference type="Proteomes" id="UP000008066">
    <property type="component" value="Unassembled WGS sequence"/>
</dbReference>
<evidence type="ECO:0000259" key="6">
    <source>
        <dbReference type="Pfam" id="PF25789"/>
    </source>
</evidence>
<comment type="similarity">
    <text evidence="2">Belongs to the MAK10 family.</text>
</comment>
<comment type="subcellular location">
    <subcellularLocation>
        <location evidence="1">Cytoplasm</location>
    </subcellularLocation>
</comment>
<dbReference type="OrthoDB" id="269405at2759"/>
<evidence type="ECO:0000313" key="8">
    <source>
        <dbReference type="Proteomes" id="UP000008066"/>
    </source>
</evidence>
<evidence type="ECO:0000256" key="2">
    <source>
        <dbReference type="ARBA" id="ARBA00006289"/>
    </source>
</evidence>
<dbReference type="PANTHER" id="PTHR21373">
    <property type="entry name" value="GLUCOSE REPRESSIBLE PROTEIN MAK10"/>
    <property type="match status" value="1"/>
</dbReference>
<dbReference type="RefSeq" id="XP_006691254.1">
    <property type="nucleotide sequence ID" value="XM_006691191.1"/>
</dbReference>
<dbReference type="InterPro" id="IPR007244">
    <property type="entry name" value="Naa35_N"/>
</dbReference>
<dbReference type="OMA" id="QMEWIVQ"/>
<proteinExistence type="inferred from homology"/>
<dbReference type="Pfam" id="PF25789">
    <property type="entry name" value="TPR_NAA35"/>
    <property type="match status" value="1"/>
</dbReference>
<accession>G0RYM6</accession>
<dbReference type="PANTHER" id="PTHR21373:SF0">
    <property type="entry name" value="N-ALPHA-ACETYLTRANSFERASE 35, NATC AUXILIARY SUBUNIT"/>
    <property type="match status" value="1"/>
</dbReference>
<dbReference type="InterPro" id="IPR057983">
    <property type="entry name" value="NAA35-like_N"/>
</dbReference>
<name>G0RYM6_CHATD</name>
<dbReference type="GeneID" id="18254761"/>
<dbReference type="EMBL" id="GL988032">
    <property type="protein sequence ID" value="EGS24012.1"/>
    <property type="molecule type" value="Genomic_DNA"/>
</dbReference>
<dbReference type="KEGG" id="cthr:CTHT_0007230"/>
<protein>
    <submittedName>
        <fullName evidence="7">Uncharacterized protein</fullName>
    </submittedName>
</protein>
<feature type="domain" description="NAA35-like N-terminal" evidence="5">
    <location>
        <begin position="77"/>
        <end position="224"/>
    </location>
</feature>
<reference evidence="7 8" key="1">
    <citation type="journal article" date="2011" name="Cell">
        <title>Insight into structure and assembly of the nuclear pore complex by utilizing the genome of a eukaryotic thermophile.</title>
        <authorList>
            <person name="Amlacher S."/>
            <person name="Sarges P."/>
            <person name="Flemming D."/>
            <person name="van Noort V."/>
            <person name="Kunze R."/>
            <person name="Devos D.P."/>
            <person name="Arumugam M."/>
            <person name="Bork P."/>
            <person name="Hurt E."/>
        </authorList>
    </citation>
    <scope>NUCLEOTIDE SEQUENCE [LARGE SCALE GENOMIC DNA]</scope>
    <source>
        <strain evidence="8">DSM 1495 / CBS 144.50 / IMI 039719</strain>
    </source>
</reference>
<dbReference type="GO" id="GO:0031417">
    <property type="term" value="C:NatC complex"/>
    <property type="evidence" value="ECO:0007669"/>
    <property type="project" value="InterPro"/>
</dbReference>
<gene>
    <name evidence="7" type="ORF">CTHT_0007230</name>
</gene>
<evidence type="ECO:0000259" key="5">
    <source>
        <dbReference type="Pfam" id="PF04112"/>
    </source>
</evidence>
<dbReference type="eggNOG" id="KOG2343">
    <property type="taxonomic scope" value="Eukaryota"/>
</dbReference>
<keyword evidence="8" id="KW-1185">Reference proteome</keyword>
<feature type="region of interest" description="Disordered" evidence="4">
    <location>
        <begin position="1"/>
        <end position="56"/>
    </location>
</feature>
<evidence type="ECO:0000256" key="1">
    <source>
        <dbReference type="ARBA" id="ARBA00004496"/>
    </source>
</evidence>
<dbReference type="Pfam" id="PF04112">
    <property type="entry name" value="Mak10"/>
    <property type="match status" value="1"/>
</dbReference>
<evidence type="ECO:0000256" key="3">
    <source>
        <dbReference type="ARBA" id="ARBA00022490"/>
    </source>
</evidence>
<feature type="compositionally biased region" description="Pro residues" evidence="4">
    <location>
        <begin position="43"/>
        <end position="53"/>
    </location>
</feature>
<dbReference type="STRING" id="759272.G0RYM6"/>
<sequence length="784" mass="88656">MTTFQSRFPDSPSDDELSMSRGFADLDLNHPAAHMDPAQYYQQPPPPPPPPPLISSEGIVAFDITREFRDAAAALEPGELVKDGYFTLFESVGALEIMDPKMDSGCLAPGESLDEEYDVTRPLEPNEVLGVIDQLLCLEMAWHLGYPLSQTVFTSVYIDKILDPAPTTLEQADFFRDRPGEQQLMHRVLRAYCLGLIKTCWLEEDFVTNTYNRPLLDTIPSSVIHTELLSAREALLHSLSAIGPDLTNALVSRLDMRLNFLYAVELMEQRSADPEVLRQPWVKLQEIWKEVGRTQGMGKRVAEAFSTKIQRRLASTMPPRPIVQLGGEEMVRLFGQLWEDGERVVGVLGWRDAQSLLNFILTYHSPLLFPRTLLQYFLFHDMVILGRLSIRQLLDDDLSTLVLPSSPLLDRANDAVEHPHHPRYQLAQTMELFRQRVAQSYLDVFRTWCQNRCRVRRTMVHAIADWEAVQAEAEEFDGRLMGVLLEQAVKYPPMSGEEGHAMPLSSWAYHYKLRLMQWTVLLGFELEIYQAAELPGMYWYLAYLADHHVRHLSGTQSSVDRQLTANPPLTPTQQKLAARCKSFLRLALLEASATYALADSLSCLWTAIERMGLLPDIKRKQNFPYGGDELRYELRMRPWASVSLPALPTYEEFVESVKRADVSTAELLEMAVRGAKRAEKGLETLAGWGTFSGAQDGGKGGGKESYEWGPFCLPGWGTESWRENVRKWMSAAVAAGTVVEGLKGVGNGEDKEWVKVEVPKVEERYHSWWVVPGLSKEGERGQVV</sequence>
<organism evidence="8">
    <name type="scientific">Chaetomium thermophilum (strain DSM 1495 / CBS 144.50 / IMI 039719)</name>
    <name type="common">Thermochaetoides thermophila</name>
    <dbReference type="NCBI Taxonomy" id="759272"/>
    <lineage>
        <taxon>Eukaryota</taxon>
        <taxon>Fungi</taxon>
        <taxon>Dikarya</taxon>
        <taxon>Ascomycota</taxon>
        <taxon>Pezizomycotina</taxon>
        <taxon>Sordariomycetes</taxon>
        <taxon>Sordariomycetidae</taxon>
        <taxon>Sordariales</taxon>
        <taxon>Chaetomiaceae</taxon>
        <taxon>Thermochaetoides</taxon>
    </lineage>
</organism>
<evidence type="ECO:0000313" key="7">
    <source>
        <dbReference type="EMBL" id="EGS24012.1"/>
    </source>
</evidence>